<dbReference type="OrthoDB" id="6017046at2759"/>
<reference evidence="2 3" key="1">
    <citation type="journal article" date="2015" name="Fungal Genet. Biol.">
        <title>Evolution of novel wood decay mechanisms in Agaricales revealed by the genome sequences of Fistulina hepatica and Cylindrobasidium torrendii.</title>
        <authorList>
            <person name="Floudas D."/>
            <person name="Held B.W."/>
            <person name="Riley R."/>
            <person name="Nagy L.G."/>
            <person name="Koehler G."/>
            <person name="Ransdell A.S."/>
            <person name="Younus H."/>
            <person name="Chow J."/>
            <person name="Chiniquy J."/>
            <person name="Lipzen A."/>
            <person name="Tritt A."/>
            <person name="Sun H."/>
            <person name="Haridas S."/>
            <person name="LaButti K."/>
            <person name="Ohm R.A."/>
            <person name="Kues U."/>
            <person name="Blanchette R.A."/>
            <person name="Grigoriev I.V."/>
            <person name="Minto R.E."/>
            <person name="Hibbett D.S."/>
        </authorList>
    </citation>
    <scope>NUCLEOTIDE SEQUENCE [LARGE SCALE GENOMIC DNA]</scope>
    <source>
        <strain evidence="2 3">ATCC 64428</strain>
    </source>
</reference>
<sequence>MDCARNGLSIEEHIIRLAKEYNFFIRKTKLCTLQKHLDIPSVRKTKKTIPEPHVVTVVANTIADDIAQRNGAGTIKELVKERHGLYVARDTVRSIIWDIAPQGPLKRVPGRRPEGIPRGTLTAIGPMHEVHCDGHEKIARQGLQMGEVSLPIYLFRDKASGRILLLECIPDCRHGATVAHLFLDMVEELGATSVQLTFDKGTETGELMATQTALRTNYAKDLDVEAFPPAVALPSTRNIVAENMWRWQIKTIGASLKMIITGHNGVFLPMNRLHINLFHWLWSQIVQHSLVEFRNYWNHHHTRSQPNKALPSGKSPNHIFDNPRMYGLDSCAVVVPADAISAMRDRLDVTRERTRQWVNPVFDMIAHQVYQSLGSPVLTRPRDGWSIFQSMVPLLEEAHAVRPGGIY</sequence>
<proteinExistence type="predicted"/>
<evidence type="ECO:0000259" key="1">
    <source>
        <dbReference type="Pfam" id="PF24764"/>
    </source>
</evidence>
<protein>
    <recommendedName>
        <fullName evidence="1">Integrase core domain-containing protein</fullName>
    </recommendedName>
</protein>
<dbReference type="AlphaFoldDB" id="A0A0D7AJM6"/>
<feature type="domain" description="Integrase core" evidence="1">
    <location>
        <begin position="130"/>
        <end position="309"/>
    </location>
</feature>
<dbReference type="InterPro" id="IPR058913">
    <property type="entry name" value="Integrase_dom_put"/>
</dbReference>
<gene>
    <name evidence="2" type="ORF">FISHEDRAFT_70731</name>
</gene>
<dbReference type="EMBL" id="KN881650">
    <property type="protein sequence ID" value="KIY51506.1"/>
    <property type="molecule type" value="Genomic_DNA"/>
</dbReference>
<dbReference type="PANTHER" id="PTHR46177">
    <property type="entry name" value="INTEGRASE CATALYTIC DOMAIN-CONTAINING PROTEIN"/>
    <property type="match status" value="1"/>
</dbReference>
<accession>A0A0D7AJM6</accession>
<dbReference type="PANTHER" id="PTHR46177:SF1">
    <property type="entry name" value="INTEGRASE CATALYTIC DOMAIN-CONTAINING PROTEIN"/>
    <property type="match status" value="1"/>
</dbReference>
<keyword evidence="3" id="KW-1185">Reference proteome</keyword>
<evidence type="ECO:0000313" key="3">
    <source>
        <dbReference type="Proteomes" id="UP000054144"/>
    </source>
</evidence>
<name>A0A0D7AJM6_9AGAR</name>
<organism evidence="2 3">
    <name type="scientific">Fistulina hepatica ATCC 64428</name>
    <dbReference type="NCBI Taxonomy" id="1128425"/>
    <lineage>
        <taxon>Eukaryota</taxon>
        <taxon>Fungi</taxon>
        <taxon>Dikarya</taxon>
        <taxon>Basidiomycota</taxon>
        <taxon>Agaricomycotina</taxon>
        <taxon>Agaricomycetes</taxon>
        <taxon>Agaricomycetidae</taxon>
        <taxon>Agaricales</taxon>
        <taxon>Fistulinaceae</taxon>
        <taxon>Fistulina</taxon>
    </lineage>
</organism>
<evidence type="ECO:0000313" key="2">
    <source>
        <dbReference type="EMBL" id="KIY51506.1"/>
    </source>
</evidence>
<dbReference type="Proteomes" id="UP000054144">
    <property type="component" value="Unassembled WGS sequence"/>
</dbReference>
<dbReference type="Pfam" id="PF24764">
    <property type="entry name" value="rva_4"/>
    <property type="match status" value="1"/>
</dbReference>